<dbReference type="AlphaFoldDB" id="A0A5J6L105"/>
<feature type="transmembrane region" description="Helical" evidence="1">
    <location>
        <begin position="12"/>
        <end position="31"/>
    </location>
</feature>
<dbReference type="InterPro" id="IPR006976">
    <property type="entry name" value="VanZ-like"/>
</dbReference>
<dbReference type="EMBL" id="CP044232">
    <property type="protein sequence ID" value="QEW02164.1"/>
    <property type="molecule type" value="Genomic_DNA"/>
</dbReference>
<evidence type="ECO:0000259" key="2">
    <source>
        <dbReference type="Pfam" id="PF04892"/>
    </source>
</evidence>
<evidence type="ECO:0000256" key="1">
    <source>
        <dbReference type="SAM" id="Phobius"/>
    </source>
</evidence>
<feature type="transmembrane region" description="Helical" evidence="1">
    <location>
        <begin position="82"/>
        <end position="100"/>
    </location>
</feature>
<proteinExistence type="predicted"/>
<evidence type="ECO:0000313" key="4">
    <source>
        <dbReference type="Proteomes" id="UP000325516"/>
    </source>
</evidence>
<dbReference type="Proteomes" id="UP000325516">
    <property type="component" value="Chromosome"/>
</dbReference>
<dbReference type="RefSeq" id="WP_150923764.1">
    <property type="nucleotide sequence ID" value="NZ_CP044232.1"/>
</dbReference>
<dbReference type="PANTHER" id="PTHR28008">
    <property type="entry name" value="DOMAIN PROTEIN, PUTATIVE (AFU_ORTHOLOGUE AFUA_3G10980)-RELATED"/>
    <property type="match status" value="1"/>
</dbReference>
<feature type="transmembrane region" description="Helical" evidence="1">
    <location>
        <begin position="112"/>
        <end position="133"/>
    </location>
</feature>
<reference evidence="4" key="1">
    <citation type="submission" date="2019-09" db="EMBL/GenBank/DDBJ databases">
        <title>Mumia zhuanghuii sp. nov. isolated from the intestinal contents of plateau pika (Ochotona curzoniae) in the Qinghai-Tibet plateau of China.</title>
        <authorList>
            <person name="Tian Z."/>
        </authorList>
    </citation>
    <scope>NUCLEOTIDE SEQUENCE [LARGE SCALE GENOMIC DNA]</scope>
    <source>
        <strain evidence="4">L-031</strain>
    </source>
</reference>
<gene>
    <name evidence="3" type="ORF">F6J85_02980</name>
</gene>
<organism evidence="3 4">
    <name type="scientific">Microbacterium lushaniae</name>
    <dbReference type="NCBI Taxonomy" id="2614639"/>
    <lineage>
        <taxon>Bacteria</taxon>
        <taxon>Bacillati</taxon>
        <taxon>Actinomycetota</taxon>
        <taxon>Actinomycetes</taxon>
        <taxon>Micrococcales</taxon>
        <taxon>Microbacteriaceae</taxon>
        <taxon>Microbacterium</taxon>
    </lineage>
</organism>
<feature type="domain" description="VanZ-like" evidence="2">
    <location>
        <begin position="17"/>
        <end position="128"/>
    </location>
</feature>
<keyword evidence="1" id="KW-0812">Transmembrane</keyword>
<evidence type="ECO:0000313" key="3">
    <source>
        <dbReference type="EMBL" id="QEW02164.1"/>
    </source>
</evidence>
<protein>
    <submittedName>
        <fullName evidence="3">VanZ family protein</fullName>
    </submittedName>
</protein>
<keyword evidence="1" id="KW-1133">Transmembrane helix</keyword>
<sequence>MLRSARDPRRLLLALLVAYVVTLALIAFWPTHVDRDAGPFLDAIERIFPWATYRRIEFSANVALFVPFGMLLTLLMRSWPLALCSGVAASLAIEFVQEIALPGRTASALDLLANAVGTGAGIAIALLIARVAASRRRPASA</sequence>
<keyword evidence="4" id="KW-1185">Reference proteome</keyword>
<dbReference type="PANTHER" id="PTHR28008:SF1">
    <property type="entry name" value="DOMAIN PROTEIN, PUTATIVE (AFU_ORTHOLOGUE AFUA_3G10980)-RELATED"/>
    <property type="match status" value="1"/>
</dbReference>
<name>A0A5J6L105_9MICO</name>
<keyword evidence="1" id="KW-0472">Membrane</keyword>
<feature type="transmembrane region" description="Helical" evidence="1">
    <location>
        <begin position="58"/>
        <end position="75"/>
    </location>
</feature>
<dbReference type="Pfam" id="PF04892">
    <property type="entry name" value="VanZ"/>
    <property type="match status" value="1"/>
</dbReference>
<accession>A0A5J6L105</accession>
<dbReference type="KEGG" id="mlz:F6J85_02980"/>